<proteinExistence type="predicted"/>
<reference evidence="2 3" key="1">
    <citation type="submission" date="2018-11" db="EMBL/GenBank/DDBJ databases">
        <authorList>
            <person name="Huo Y."/>
        </authorList>
    </citation>
    <scope>NUCLEOTIDE SEQUENCE [LARGE SCALE GENOMIC DNA]</scope>
    <source>
        <strain evidence="2 3">CCBAU 33202</strain>
    </source>
</reference>
<dbReference type="PROSITE" id="PS51257">
    <property type="entry name" value="PROKAR_LIPOPROTEIN"/>
    <property type="match status" value="1"/>
</dbReference>
<keyword evidence="3" id="KW-1185">Reference proteome</keyword>
<evidence type="ECO:0000313" key="2">
    <source>
        <dbReference type="EMBL" id="RUM16500.1"/>
    </source>
</evidence>
<feature type="chain" id="PRO_5045816848" evidence="1">
    <location>
        <begin position="32"/>
        <end position="485"/>
    </location>
</feature>
<organism evidence="2 3">
    <name type="scientific">Rhizobium fabae</name>
    <dbReference type="NCBI Taxonomy" id="573179"/>
    <lineage>
        <taxon>Bacteria</taxon>
        <taxon>Pseudomonadati</taxon>
        <taxon>Pseudomonadota</taxon>
        <taxon>Alphaproteobacteria</taxon>
        <taxon>Hyphomicrobiales</taxon>
        <taxon>Rhizobiaceae</taxon>
        <taxon>Rhizobium/Agrobacterium group</taxon>
        <taxon>Rhizobium</taxon>
    </lineage>
</organism>
<keyword evidence="1" id="KW-0732">Signal</keyword>
<gene>
    <name evidence="2" type="ORF">EFB14_00160</name>
</gene>
<dbReference type="Proteomes" id="UP000272004">
    <property type="component" value="Unassembled WGS sequence"/>
</dbReference>
<dbReference type="EMBL" id="RJJU01000001">
    <property type="protein sequence ID" value="RUM16500.1"/>
    <property type="molecule type" value="Genomic_DNA"/>
</dbReference>
<sequence>MGNRKGLTMLRILTGFFSLLLLSCLASPALAADKICPQRETILAFSDIVLADWATFAPTAPYRYGAEAAYLKIRYTPLPDEQIPILLANLLQQNKYASVDDLAGAWYLHHFGYKAIQVSAGAKFDQTFSGIGISGIRALLLQEGGEEVLMKHFAATPFMPLDDSGQAFTVEGGIVAAAIADQPDEFKERVVQAAEAHGLNDIANSVSASETDPSAWDRFMARGSAKDDPDKLAYYANFTRAMVGHPWVKPAKSLQEERFQRIMAGAGFEPEESFLMHARAIDGGDEIAALIAGRLVEPILLHGVIRRSGTMDAAWLFEYRAAVALAGPSAVETAFDARPYDGNRYVRTSAAFTIRDVIDRLLAVEALQPYLTGKTDAMPPKPEGMSDKINWPRWTEMATKVRDGAVSPTLAADLETFGIVTELLLAKGDQEALRAFVQQAPSGEARLSVANDFAMRLDRACAAYLYHPGEAFTLNRRPIFKFDTP</sequence>
<protein>
    <submittedName>
        <fullName evidence="2">Uncharacterized protein</fullName>
    </submittedName>
</protein>
<comment type="caution">
    <text evidence="2">The sequence shown here is derived from an EMBL/GenBank/DDBJ whole genome shotgun (WGS) entry which is preliminary data.</text>
</comment>
<evidence type="ECO:0000256" key="1">
    <source>
        <dbReference type="SAM" id="SignalP"/>
    </source>
</evidence>
<accession>A0ABY0BGW4</accession>
<name>A0ABY0BGW4_9HYPH</name>
<feature type="signal peptide" evidence="1">
    <location>
        <begin position="1"/>
        <end position="31"/>
    </location>
</feature>
<evidence type="ECO:0000313" key="3">
    <source>
        <dbReference type="Proteomes" id="UP000272004"/>
    </source>
</evidence>